<name>A0A166B3D5_9AGAM</name>
<accession>A0A166B3D5</accession>
<proteinExistence type="predicted"/>
<protein>
    <submittedName>
        <fullName evidence="2">Uncharacterized protein</fullName>
    </submittedName>
</protein>
<dbReference type="Proteomes" id="UP000076532">
    <property type="component" value="Unassembled WGS sequence"/>
</dbReference>
<evidence type="ECO:0000313" key="3">
    <source>
        <dbReference type="Proteomes" id="UP000076532"/>
    </source>
</evidence>
<gene>
    <name evidence="2" type="ORF">FIBSPDRAFT_870414</name>
</gene>
<feature type="region of interest" description="Disordered" evidence="1">
    <location>
        <begin position="1"/>
        <end position="46"/>
    </location>
</feature>
<evidence type="ECO:0000313" key="2">
    <source>
        <dbReference type="EMBL" id="KZP12236.1"/>
    </source>
</evidence>
<dbReference type="AlphaFoldDB" id="A0A166B3D5"/>
<keyword evidence="3" id="KW-1185">Reference proteome</keyword>
<sequence length="148" mass="15887">MPSVIHPIASPLPNFDSSARATRTRPRPSPRPSTAPLTGSPRPACSCSSRWPSSQVSFTECSPPLALIVAALILPAEPLRVGRNRRPCEQPWVERKLNSATPKLARETDQHTALLQLPPHILPPLQLFGHSAEAAHFSSSPDAVSAAV</sequence>
<evidence type="ECO:0000256" key="1">
    <source>
        <dbReference type="SAM" id="MobiDB-lite"/>
    </source>
</evidence>
<dbReference type="EMBL" id="KV417650">
    <property type="protein sequence ID" value="KZP12236.1"/>
    <property type="molecule type" value="Genomic_DNA"/>
</dbReference>
<organism evidence="2 3">
    <name type="scientific">Athelia psychrophila</name>
    <dbReference type="NCBI Taxonomy" id="1759441"/>
    <lineage>
        <taxon>Eukaryota</taxon>
        <taxon>Fungi</taxon>
        <taxon>Dikarya</taxon>
        <taxon>Basidiomycota</taxon>
        <taxon>Agaricomycotina</taxon>
        <taxon>Agaricomycetes</taxon>
        <taxon>Agaricomycetidae</taxon>
        <taxon>Atheliales</taxon>
        <taxon>Atheliaceae</taxon>
        <taxon>Athelia</taxon>
    </lineage>
</organism>
<reference evidence="2 3" key="1">
    <citation type="journal article" date="2016" name="Mol. Biol. Evol.">
        <title>Comparative Genomics of Early-Diverging Mushroom-Forming Fungi Provides Insights into the Origins of Lignocellulose Decay Capabilities.</title>
        <authorList>
            <person name="Nagy L.G."/>
            <person name="Riley R."/>
            <person name="Tritt A."/>
            <person name="Adam C."/>
            <person name="Daum C."/>
            <person name="Floudas D."/>
            <person name="Sun H."/>
            <person name="Yadav J.S."/>
            <person name="Pangilinan J."/>
            <person name="Larsson K.H."/>
            <person name="Matsuura K."/>
            <person name="Barry K."/>
            <person name="Labutti K."/>
            <person name="Kuo R."/>
            <person name="Ohm R.A."/>
            <person name="Bhattacharya S.S."/>
            <person name="Shirouzu T."/>
            <person name="Yoshinaga Y."/>
            <person name="Martin F.M."/>
            <person name="Grigoriev I.V."/>
            <person name="Hibbett D.S."/>
        </authorList>
    </citation>
    <scope>NUCLEOTIDE SEQUENCE [LARGE SCALE GENOMIC DNA]</scope>
    <source>
        <strain evidence="2 3">CBS 109695</strain>
    </source>
</reference>